<protein>
    <recommendedName>
        <fullName evidence="4">AAA+ ATPase domain-containing protein</fullName>
    </recommendedName>
</protein>
<comment type="caution">
    <text evidence="5">The sequence shown here is derived from an EMBL/GenBank/DDBJ whole genome shotgun (WGS) entry which is preliminary data.</text>
</comment>
<dbReference type="Gene3D" id="3.40.50.300">
    <property type="entry name" value="P-loop containing nucleotide triphosphate hydrolases"/>
    <property type="match status" value="2"/>
</dbReference>
<dbReference type="GO" id="GO:0005741">
    <property type="term" value="C:mitochondrial outer membrane"/>
    <property type="evidence" value="ECO:0007669"/>
    <property type="project" value="TreeGrafter"/>
</dbReference>
<evidence type="ECO:0000256" key="2">
    <source>
        <dbReference type="ARBA" id="ARBA00022840"/>
    </source>
</evidence>
<keyword evidence="3" id="KW-0812">Transmembrane</keyword>
<dbReference type="SUPFAM" id="SSF52540">
    <property type="entry name" value="P-loop containing nucleoside triphosphate hydrolases"/>
    <property type="match status" value="2"/>
</dbReference>
<dbReference type="EMBL" id="JAEHOD010000046">
    <property type="protein sequence ID" value="KAG2437575.1"/>
    <property type="molecule type" value="Genomic_DNA"/>
</dbReference>
<dbReference type="Pfam" id="PF00004">
    <property type="entry name" value="AAA"/>
    <property type="match status" value="2"/>
</dbReference>
<dbReference type="PANTHER" id="PTHR45644:SF3">
    <property type="entry name" value="FI08533P-RELATED"/>
    <property type="match status" value="1"/>
</dbReference>
<dbReference type="SMART" id="SM00382">
    <property type="entry name" value="AAA"/>
    <property type="match status" value="2"/>
</dbReference>
<keyword evidence="2" id="KW-0067">ATP-binding</keyword>
<keyword evidence="3" id="KW-0472">Membrane</keyword>
<feature type="domain" description="AAA+ ATPase" evidence="4">
    <location>
        <begin position="442"/>
        <end position="585"/>
    </location>
</feature>
<dbReference type="OrthoDB" id="560708at2759"/>
<dbReference type="AlphaFoldDB" id="A0A835W353"/>
<evidence type="ECO:0000256" key="1">
    <source>
        <dbReference type="ARBA" id="ARBA00022741"/>
    </source>
</evidence>
<evidence type="ECO:0000256" key="3">
    <source>
        <dbReference type="SAM" id="Phobius"/>
    </source>
</evidence>
<keyword evidence="3" id="KW-1133">Transmembrane helix</keyword>
<accession>A0A835W353</accession>
<dbReference type="InterPro" id="IPR003959">
    <property type="entry name" value="ATPase_AAA_core"/>
</dbReference>
<dbReference type="InterPro" id="IPR027417">
    <property type="entry name" value="P-loop_NTPase"/>
</dbReference>
<dbReference type="InterPro" id="IPR051701">
    <property type="entry name" value="Mito_OM_Translocase_MSP1"/>
</dbReference>
<feature type="transmembrane region" description="Helical" evidence="3">
    <location>
        <begin position="355"/>
        <end position="377"/>
    </location>
</feature>
<organism evidence="5 6">
    <name type="scientific">Chlamydomonas schloesseri</name>
    <dbReference type="NCBI Taxonomy" id="2026947"/>
    <lineage>
        <taxon>Eukaryota</taxon>
        <taxon>Viridiplantae</taxon>
        <taxon>Chlorophyta</taxon>
        <taxon>core chlorophytes</taxon>
        <taxon>Chlorophyceae</taxon>
        <taxon>CS clade</taxon>
        <taxon>Chlamydomonadales</taxon>
        <taxon>Chlamydomonadaceae</taxon>
        <taxon>Chlamydomonas</taxon>
    </lineage>
</organism>
<dbReference type="PANTHER" id="PTHR45644">
    <property type="entry name" value="AAA ATPASE, PUTATIVE (AFU_ORTHOLOGUE AFUA_2G12920)-RELATED-RELATED"/>
    <property type="match status" value="1"/>
</dbReference>
<reference evidence="5" key="1">
    <citation type="journal article" date="2020" name="bioRxiv">
        <title>Comparative genomics of Chlamydomonas.</title>
        <authorList>
            <person name="Craig R.J."/>
            <person name="Hasan A.R."/>
            <person name="Ness R.W."/>
            <person name="Keightley P.D."/>
        </authorList>
    </citation>
    <scope>NUCLEOTIDE SEQUENCE</scope>
    <source>
        <strain evidence="5">CCAP 11/173</strain>
    </source>
</reference>
<dbReference type="GO" id="GO:0016887">
    <property type="term" value="F:ATP hydrolysis activity"/>
    <property type="evidence" value="ECO:0007669"/>
    <property type="project" value="InterPro"/>
</dbReference>
<gene>
    <name evidence="5" type="ORF">HYH02_011216</name>
</gene>
<proteinExistence type="predicted"/>
<keyword evidence="1" id="KW-0547">Nucleotide-binding</keyword>
<dbReference type="Proteomes" id="UP000613740">
    <property type="component" value="Unassembled WGS sequence"/>
</dbReference>
<feature type="transmembrane region" description="Helical" evidence="3">
    <location>
        <begin position="321"/>
        <end position="343"/>
    </location>
</feature>
<dbReference type="GO" id="GO:0005524">
    <property type="term" value="F:ATP binding"/>
    <property type="evidence" value="ECO:0007669"/>
    <property type="project" value="UniProtKB-KW"/>
</dbReference>
<keyword evidence="6" id="KW-1185">Reference proteome</keyword>
<evidence type="ECO:0000259" key="4">
    <source>
        <dbReference type="SMART" id="SM00382"/>
    </source>
</evidence>
<evidence type="ECO:0000313" key="5">
    <source>
        <dbReference type="EMBL" id="KAG2437575.1"/>
    </source>
</evidence>
<feature type="domain" description="AAA+ ATPase" evidence="4">
    <location>
        <begin position="57"/>
        <end position="198"/>
    </location>
</feature>
<evidence type="ECO:0000313" key="6">
    <source>
        <dbReference type="Proteomes" id="UP000613740"/>
    </source>
</evidence>
<dbReference type="InterPro" id="IPR003593">
    <property type="entry name" value="AAA+_ATPase"/>
</dbReference>
<name>A0A835W353_9CHLO</name>
<sequence>MCLEACVKGQAELQQVQLFGEDPAVIFRLEDEVIRALRAPGLLGLQDVLGDVARLEPPCLVLLKGPAGTGKKSIVMELARVNGMTVLQLDKAALEAAQQAAWRAGAIRWPGCVVQAAFSLAKKLQPCIVLLDKPHTLPKRMQAAVRAELQRLHGAPHLWPLQRVSVVATINHVHDWHPPFHVPARHRGETALPNIQQRRAIMLGYLQRLQQPGRPPAVQPLLMSLLTGRITGGLLGEQVEEFIASLQGRAGRQIVWLVLRAQQRVATAAAGAAGAALVAEPHRPLALADLRAALQDLVAEEALAAQQRACTSWWPWDWSPSMWVCAGALGLGVGATAAIVLADGGSRRGSGAPEANWGIGAAAIGAAAIGAAGLWLFQSSQRLAARACLEACVKGRAELQQVQLFGEDPAVVQHLADEVLRPLEHPEVLVNVLGDAAAGLEPPYLVLLQGQAGTGKKSIVKALARSSQKTIRVLQLDKAALEAAQQAAWRAGAIRWPGCVVQAAFSLAKKLQPCIVLLDKPHTLLPGMQAALSAELQRLHGAPHLWPLQRVSVVATINRVHDWQPPFHVPARHRGETALPNIQQRRAIMLGYLQRLQQPGRPPAVQPLLMSLLTGRITGGLLGEQVEEFIASLQGRAGRQIVWLVLRAQQRVAMAAAGAAGAALVAEPHRPLALADLRAALQDLVAEEALAAQQRACTSWWPWDWSPSMWVCAGALGLGVGATAAIALADGGGRRGSGAPEVAVAP</sequence>